<dbReference type="GO" id="GO:0006310">
    <property type="term" value="P:DNA recombination"/>
    <property type="evidence" value="ECO:0007669"/>
    <property type="project" value="UniProtKB-KW"/>
</dbReference>
<evidence type="ECO:0000256" key="2">
    <source>
        <dbReference type="ARBA" id="ARBA00023172"/>
    </source>
</evidence>
<proteinExistence type="predicted"/>
<dbReference type="InterPro" id="IPR011010">
    <property type="entry name" value="DNA_brk_join_enz"/>
</dbReference>
<keyword evidence="1" id="KW-0238">DNA-binding</keyword>
<dbReference type="InterPro" id="IPR002104">
    <property type="entry name" value="Integrase_catalytic"/>
</dbReference>
<dbReference type="InterPro" id="IPR013762">
    <property type="entry name" value="Integrase-like_cat_sf"/>
</dbReference>
<dbReference type="Pfam" id="PF00589">
    <property type="entry name" value="Phage_integrase"/>
    <property type="match status" value="1"/>
</dbReference>
<dbReference type="EMBL" id="UINC01022232">
    <property type="protein sequence ID" value="SVA91433.1"/>
    <property type="molecule type" value="Genomic_DNA"/>
</dbReference>
<dbReference type="PANTHER" id="PTHR30349">
    <property type="entry name" value="PHAGE INTEGRASE-RELATED"/>
    <property type="match status" value="1"/>
</dbReference>
<dbReference type="GO" id="GO:0015074">
    <property type="term" value="P:DNA integration"/>
    <property type="evidence" value="ECO:0007669"/>
    <property type="project" value="InterPro"/>
</dbReference>
<dbReference type="InterPro" id="IPR050090">
    <property type="entry name" value="Tyrosine_recombinase_XerCD"/>
</dbReference>
<dbReference type="SUPFAM" id="SSF56349">
    <property type="entry name" value="DNA breaking-rejoining enzymes"/>
    <property type="match status" value="1"/>
</dbReference>
<dbReference type="InterPro" id="IPR010998">
    <property type="entry name" value="Integrase_recombinase_N"/>
</dbReference>
<dbReference type="GO" id="GO:0003677">
    <property type="term" value="F:DNA binding"/>
    <property type="evidence" value="ECO:0007669"/>
    <property type="project" value="UniProtKB-KW"/>
</dbReference>
<dbReference type="PROSITE" id="PS51898">
    <property type="entry name" value="TYR_RECOMBINASE"/>
    <property type="match status" value="1"/>
</dbReference>
<feature type="domain" description="Tyr recombinase" evidence="3">
    <location>
        <begin position="80"/>
        <end position="278"/>
    </location>
</feature>
<dbReference type="Gene3D" id="1.10.443.10">
    <property type="entry name" value="Intergrase catalytic core"/>
    <property type="match status" value="1"/>
</dbReference>
<protein>
    <recommendedName>
        <fullName evidence="3">Tyr recombinase domain-containing protein</fullName>
    </recommendedName>
</protein>
<organism evidence="4">
    <name type="scientific">marine metagenome</name>
    <dbReference type="NCBI Taxonomy" id="408172"/>
    <lineage>
        <taxon>unclassified sequences</taxon>
        <taxon>metagenomes</taxon>
        <taxon>ecological metagenomes</taxon>
    </lineage>
</organism>
<evidence type="ECO:0000256" key="1">
    <source>
        <dbReference type="ARBA" id="ARBA00023125"/>
    </source>
</evidence>
<evidence type="ECO:0000313" key="4">
    <source>
        <dbReference type="EMBL" id="SVA91433.1"/>
    </source>
</evidence>
<sequence length="291" mass="32451">MDGYRQRAKHIVDGLGDVSIVDLRPDHLIEYYDSKLSNLSASTITKHHHLIVDCLSDAVKWNLVTRNVGIAVEPPRALKKEMRALSVSETHLFLDTCTTEPWRTIFHTLIWTGIRRGELLGLQWNDLDLDMALMTIRRSLVRLQNGIYVTDEPKTSSGTRSLDLAPSTCLILKQHLAGQEQDVELLGIPSSQANFVFGHPDGTPRTPSTVTQQFRRIASRAGLSGVRLHDLRHTHASLMLQQGTDIKTISTRLGDSSVAFTMDTYAHLLPGMQKAAMEKFEEAFAVTGQNS</sequence>
<gene>
    <name evidence="4" type="ORF">METZ01_LOCUS144287</name>
</gene>
<keyword evidence="2" id="KW-0233">DNA recombination</keyword>
<dbReference type="Gene3D" id="1.10.150.130">
    <property type="match status" value="1"/>
</dbReference>
<accession>A0A381ZRP8</accession>
<dbReference type="CDD" id="cd01189">
    <property type="entry name" value="INT_ICEBs1_C_like"/>
    <property type="match status" value="1"/>
</dbReference>
<reference evidence="4" key="1">
    <citation type="submission" date="2018-05" db="EMBL/GenBank/DDBJ databases">
        <authorList>
            <person name="Lanie J.A."/>
            <person name="Ng W.-L."/>
            <person name="Kazmierczak K.M."/>
            <person name="Andrzejewski T.M."/>
            <person name="Davidsen T.M."/>
            <person name="Wayne K.J."/>
            <person name="Tettelin H."/>
            <person name="Glass J.I."/>
            <person name="Rusch D."/>
            <person name="Podicherti R."/>
            <person name="Tsui H.-C.T."/>
            <person name="Winkler M.E."/>
        </authorList>
    </citation>
    <scope>NUCLEOTIDE SEQUENCE</scope>
</reference>
<dbReference type="AlphaFoldDB" id="A0A381ZRP8"/>
<evidence type="ECO:0000259" key="3">
    <source>
        <dbReference type="PROSITE" id="PS51898"/>
    </source>
</evidence>
<name>A0A381ZRP8_9ZZZZ</name>
<dbReference type="PANTHER" id="PTHR30349:SF41">
    <property type="entry name" value="INTEGRASE_RECOMBINASE PROTEIN MJ0367-RELATED"/>
    <property type="match status" value="1"/>
</dbReference>